<dbReference type="GeneID" id="113404256"/>
<dbReference type="OrthoDB" id="6927247at2759"/>
<feature type="transmembrane region" description="Helical" evidence="1">
    <location>
        <begin position="94"/>
        <end position="114"/>
    </location>
</feature>
<keyword evidence="1" id="KW-1133">Transmembrane helix</keyword>
<reference evidence="3" key="1">
    <citation type="submission" date="2025-08" db="UniProtKB">
        <authorList>
            <consortium name="RefSeq"/>
        </authorList>
    </citation>
    <scope>IDENTIFICATION</scope>
    <source>
        <tissue evidence="3">Whole body</tissue>
    </source>
</reference>
<evidence type="ECO:0000256" key="1">
    <source>
        <dbReference type="SAM" id="Phobius"/>
    </source>
</evidence>
<organism evidence="2 3">
    <name type="scientific">Vanessa tameamea</name>
    <name type="common">Kamehameha butterfly</name>
    <dbReference type="NCBI Taxonomy" id="334116"/>
    <lineage>
        <taxon>Eukaryota</taxon>
        <taxon>Metazoa</taxon>
        <taxon>Ecdysozoa</taxon>
        <taxon>Arthropoda</taxon>
        <taxon>Hexapoda</taxon>
        <taxon>Insecta</taxon>
        <taxon>Pterygota</taxon>
        <taxon>Neoptera</taxon>
        <taxon>Endopterygota</taxon>
        <taxon>Lepidoptera</taxon>
        <taxon>Glossata</taxon>
        <taxon>Ditrysia</taxon>
        <taxon>Papilionoidea</taxon>
        <taxon>Nymphalidae</taxon>
        <taxon>Nymphalinae</taxon>
        <taxon>Vanessa</taxon>
    </lineage>
</organism>
<feature type="transmembrane region" description="Helical" evidence="1">
    <location>
        <begin position="21"/>
        <end position="44"/>
    </location>
</feature>
<evidence type="ECO:0000313" key="2">
    <source>
        <dbReference type="Proteomes" id="UP001652626"/>
    </source>
</evidence>
<feature type="transmembrane region" description="Helical" evidence="1">
    <location>
        <begin position="64"/>
        <end position="82"/>
    </location>
</feature>
<dbReference type="Proteomes" id="UP001652626">
    <property type="component" value="Chromosome 15"/>
</dbReference>
<keyword evidence="2" id="KW-1185">Reference proteome</keyword>
<gene>
    <name evidence="3" type="primary">LOC113404256</name>
</gene>
<keyword evidence="1" id="KW-0472">Membrane</keyword>
<dbReference type="AlphaFoldDB" id="A0A8B8IUS3"/>
<dbReference type="RefSeq" id="XP_026500900.2">
    <property type="nucleotide sequence ID" value="XM_026645115.2"/>
</dbReference>
<sequence>MFCDIPEFGRCCFCMPLRKGILVFGYLNLLFSAFMVAVYSYSVHNNVGILLMYHGVPAEMDDKLCIAIFCVDIMFNITLVYGAHKKIMSYLRIFYNYTIATIVAVVLLEIISIIDSGRLEALELMTLFFTGLCIHLYLLFLVRSLLKKMDMSGHTYENQLHQFINGELKVDVNGIYPSTVVPIESV</sequence>
<dbReference type="OMA" id="GLCIHLY"/>
<name>A0A8B8IUS3_VANTA</name>
<protein>
    <submittedName>
        <fullName evidence="3">Uncharacterized protein LOC113404256</fullName>
    </submittedName>
</protein>
<keyword evidence="1" id="KW-0812">Transmembrane</keyword>
<evidence type="ECO:0000313" key="3">
    <source>
        <dbReference type="RefSeq" id="XP_026500900.2"/>
    </source>
</evidence>
<feature type="transmembrane region" description="Helical" evidence="1">
    <location>
        <begin position="126"/>
        <end position="146"/>
    </location>
</feature>
<accession>A0A8B8IUS3</accession>
<proteinExistence type="predicted"/>